<dbReference type="Proteomes" id="UP000295565">
    <property type="component" value="Unassembled WGS sequence"/>
</dbReference>
<proteinExistence type="predicted"/>
<evidence type="ECO:0000313" key="3">
    <source>
        <dbReference type="Proteomes" id="UP000295565"/>
    </source>
</evidence>
<feature type="transmembrane region" description="Helical" evidence="1">
    <location>
        <begin position="6"/>
        <end position="23"/>
    </location>
</feature>
<dbReference type="EMBL" id="SMGD01000001">
    <property type="protein sequence ID" value="TCK63976.1"/>
    <property type="molecule type" value="Genomic_DNA"/>
</dbReference>
<keyword evidence="1" id="KW-1133">Transmembrane helix</keyword>
<keyword evidence="3" id="KW-1185">Reference proteome</keyword>
<evidence type="ECO:0000313" key="2">
    <source>
        <dbReference type="EMBL" id="TCK63976.1"/>
    </source>
</evidence>
<comment type="caution">
    <text evidence="2">The sequence shown here is derived from an EMBL/GenBank/DDBJ whole genome shotgun (WGS) entry which is preliminary data.</text>
</comment>
<protein>
    <submittedName>
        <fullName evidence="2">Uncharacterized protein</fullName>
    </submittedName>
</protein>
<accession>A0A4R1KGS9</accession>
<keyword evidence="1" id="KW-0812">Transmembrane</keyword>
<gene>
    <name evidence="2" type="ORF">EV690_0092</name>
</gene>
<dbReference type="AlphaFoldDB" id="A0A4R1KGS9"/>
<evidence type="ECO:0000256" key="1">
    <source>
        <dbReference type="SAM" id="Phobius"/>
    </source>
</evidence>
<name>A0A4R1KGS9_9GAMM</name>
<organism evidence="2 3">
    <name type="scientific">Celerinatantimonas diazotrophica</name>
    <dbReference type="NCBI Taxonomy" id="412034"/>
    <lineage>
        <taxon>Bacteria</taxon>
        <taxon>Pseudomonadati</taxon>
        <taxon>Pseudomonadota</taxon>
        <taxon>Gammaproteobacteria</taxon>
        <taxon>Celerinatantimonadaceae</taxon>
        <taxon>Celerinatantimonas</taxon>
    </lineage>
</organism>
<feature type="transmembrane region" description="Helical" evidence="1">
    <location>
        <begin position="60"/>
        <end position="89"/>
    </location>
</feature>
<sequence length="101" mass="12044">MTDILVAVGLLIFEIVLFFWCRFIKRHFLSLNGLLRSLCWINWLYWLLFCADIWHEQRFIFPYSFIVHGAKVGSFCMVIAFVFSFLIVFQAPFLAKPRRGM</sequence>
<reference evidence="2 3" key="1">
    <citation type="submission" date="2019-03" db="EMBL/GenBank/DDBJ databases">
        <title>Genomic Encyclopedia of Type Strains, Phase IV (KMG-IV): sequencing the most valuable type-strain genomes for metagenomic binning, comparative biology and taxonomic classification.</title>
        <authorList>
            <person name="Goeker M."/>
        </authorList>
    </citation>
    <scope>NUCLEOTIDE SEQUENCE [LARGE SCALE GENOMIC DNA]</scope>
    <source>
        <strain evidence="2 3">DSM 18577</strain>
    </source>
</reference>
<keyword evidence="1" id="KW-0472">Membrane</keyword>
<feature type="transmembrane region" description="Helical" evidence="1">
    <location>
        <begin position="35"/>
        <end position="54"/>
    </location>
</feature>